<sequence length="320" mass="34859">MSTTYTPAPPRREMFQVFAETLEELFQKNPRPVYLDADLMGSMKTSGLWESYPDRVFNCGIQEANMVGVACGMALNGYRPIIHSFSPFAIRRVFDQLAVSVVYAEKSVRVVGSDAGICASWNGGTHMCFEDVAMVRSLPNACLVDVSDAVMFADLLTQSVDWPGLTYFRTARRGRPDLYSDQEIFEKGKGKVLAEGDDATIIASGIQVSEALKAAALLQQRGIAVRVIDVITVKPLDEPLILESATKTGLLVVTENASIYGGLGEAVCGVVAEEQPVPVIRNGIRDRVGQTGSEEWLKEQYGISAADIVSDVLHGLKKFK</sequence>
<dbReference type="PANTHER" id="PTHR43825">
    <property type="entry name" value="PYRUVATE DEHYDROGENASE E1 COMPONENT"/>
    <property type="match status" value="1"/>
</dbReference>
<reference evidence="2 3" key="1">
    <citation type="journal article" date="2025" name="Int. J. Syst. Evol. Microbiol.">
        <title>Desulfovibrio falkowii sp. nov., Porphyromonas miyakawae sp. nov., Mediterraneibacter flintii sp. nov. and Owariibacterium komagatae gen. nov., sp. nov., isolated from human faeces.</title>
        <authorList>
            <person name="Hamaguchi T."/>
            <person name="Ohara M."/>
            <person name="Hisatomi A."/>
            <person name="Sekiguchi K."/>
            <person name="Takeda J.I."/>
            <person name="Ueyama J."/>
            <person name="Ito M."/>
            <person name="Nishiwaki H."/>
            <person name="Ogi T."/>
            <person name="Hirayama M."/>
            <person name="Ohkuma M."/>
            <person name="Sakamoto M."/>
            <person name="Ohno K."/>
        </authorList>
    </citation>
    <scope>NUCLEOTIDE SEQUENCE [LARGE SCALE GENOMIC DNA]</scope>
    <source>
        <strain evidence="2 3">13CB8C</strain>
    </source>
</reference>
<dbReference type="SUPFAM" id="SSF52518">
    <property type="entry name" value="Thiamin diphosphate-binding fold (THDP-binding)"/>
    <property type="match status" value="1"/>
</dbReference>
<accession>A0ABQ0E775</accession>
<dbReference type="RefSeq" id="WP_407844364.1">
    <property type="nucleotide sequence ID" value="NZ_BAAFSG010000001.1"/>
</dbReference>
<dbReference type="InterPro" id="IPR005475">
    <property type="entry name" value="Transketolase-like_Pyr-bd"/>
</dbReference>
<name>A0ABQ0E775_9BACT</name>
<dbReference type="CDD" id="cd07033">
    <property type="entry name" value="TPP_PYR_DXS_TK_like"/>
    <property type="match status" value="1"/>
</dbReference>
<dbReference type="InterPro" id="IPR051157">
    <property type="entry name" value="PDH/Transketolase"/>
</dbReference>
<dbReference type="SUPFAM" id="SSF52922">
    <property type="entry name" value="TK C-terminal domain-like"/>
    <property type="match status" value="1"/>
</dbReference>
<dbReference type="EMBL" id="BAAFSG010000001">
    <property type="protein sequence ID" value="GAB1253606.1"/>
    <property type="molecule type" value="Genomic_DNA"/>
</dbReference>
<evidence type="ECO:0000313" key="2">
    <source>
        <dbReference type="EMBL" id="GAB1253606.1"/>
    </source>
</evidence>
<dbReference type="InterPro" id="IPR009014">
    <property type="entry name" value="Transketo_C/PFOR_II"/>
</dbReference>
<evidence type="ECO:0000259" key="1">
    <source>
        <dbReference type="SMART" id="SM00861"/>
    </source>
</evidence>
<dbReference type="Pfam" id="PF02780">
    <property type="entry name" value="Transketolase_C"/>
    <property type="match status" value="1"/>
</dbReference>
<proteinExistence type="predicted"/>
<keyword evidence="3" id="KW-1185">Reference proteome</keyword>
<dbReference type="InterPro" id="IPR029061">
    <property type="entry name" value="THDP-binding"/>
</dbReference>
<dbReference type="Gene3D" id="3.40.50.970">
    <property type="match status" value="1"/>
</dbReference>
<comment type="caution">
    <text evidence="2">The sequence shown here is derived from an EMBL/GenBank/DDBJ whole genome shotgun (WGS) entry which is preliminary data.</text>
</comment>
<protein>
    <submittedName>
        <fullName evidence="2">Transketolase family protein</fullName>
    </submittedName>
</protein>
<gene>
    <name evidence="2" type="ORF">Defa_10930</name>
</gene>
<organism evidence="2 3">
    <name type="scientific">Desulfovibrio falkowii</name>
    <dbReference type="NCBI Taxonomy" id="3136602"/>
    <lineage>
        <taxon>Bacteria</taxon>
        <taxon>Pseudomonadati</taxon>
        <taxon>Thermodesulfobacteriota</taxon>
        <taxon>Desulfovibrionia</taxon>
        <taxon>Desulfovibrionales</taxon>
        <taxon>Desulfovibrionaceae</taxon>
        <taxon>Desulfovibrio</taxon>
    </lineage>
</organism>
<evidence type="ECO:0000313" key="3">
    <source>
        <dbReference type="Proteomes" id="UP001628192"/>
    </source>
</evidence>
<dbReference type="SMART" id="SM00861">
    <property type="entry name" value="Transket_pyr"/>
    <property type="match status" value="1"/>
</dbReference>
<dbReference type="InterPro" id="IPR033248">
    <property type="entry name" value="Transketolase_C"/>
</dbReference>
<dbReference type="Gene3D" id="3.40.50.920">
    <property type="match status" value="1"/>
</dbReference>
<feature type="domain" description="Transketolase-like pyrimidine-binding" evidence="1">
    <location>
        <begin position="12"/>
        <end position="177"/>
    </location>
</feature>
<dbReference type="Pfam" id="PF02779">
    <property type="entry name" value="Transket_pyr"/>
    <property type="match status" value="1"/>
</dbReference>
<dbReference type="Proteomes" id="UP001628192">
    <property type="component" value="Unassembled WGS sequence"/>
</dbReference>
<dbReference type="PANTHER" id="PTHR43825:SF1">
    <property type="entry name" value="TRANSKETOLASE-LIKE PYRIMIDINE-BINDING DOMAIN-CONTAINING PROTEIN"/>
    <property type="match status" value="1"/>
</dbReference>